<dbReference type="AlphaFoldDB" id="A0A0E0H0Q3"/>
<reference evidence="2" key="2">
    <citation type="submission" date="2018-04" db="EMBL/GenBank/DDBJ databases">
        <title>OnivRS2 (Oryza nivara Reference Sequence Version 2).</title>
        <authorList>
            <person name="Zhang J."/>
            <person name="Kudrna D."/>
            <person name="Lee S."/>
            <person name="Talag J."/>
            <person name="Rajasekar S."/>
            <person name="Welchert J."/>
            <person name="Hsing Y.-I."/>
            <person name="Wing R.A."/>
        </authorList>
    </citation>
    <scope>NUCLEOTIDE SEQUENCE [LARGE SCALE GENOMIC DNA]</scope>
    <source>
        <strain evidence="2">SL10</strain>
    </source>
</reference>
<dbReference type="Gramene" id="ONIVA04G10480.1">
    <property type="protein sequence ID" value="ONIVA04G10480.1"/>
    <property type="gene ID" value="ONIVA04G10480"/>
</dbReference>
<feature type="region of interest" description="Disordered" evidence="1">
    <location>
        <begin position="75"/>
        <end position="101"/>
    </location>
</feature>
<evidence type="ECO:0000313" key="3">
    <source>
        <dbReference type="Proteomes" id="UP000006591"/>
    </source>
</evidence>
<feature type="compositionally biased region" description="Basic and acidic residues" evidence="1">
    <location>
        <begin position="75"/>
        <end position="98"/>
    </location>
</feature>
<protein>
    <submittedName>
        <fullName evidence="2">Uncharacterized protein</fullName>
    </submittedName>
</protein>
<dbReference type="EnsemblPlants" id="ONIVA04G10480.1">
    <property type="protein sequence ID" value="ONIVA04G10480.1"/>
    <property type="gene ID" value="ONIVA04G10480"/>
</dbReference>
<keyword evidence="3" id="KW-1185">Reference proteome</keyword>
<name>A0A0E0H0Q3_ORYNI</name>
<accession>A0A0E0H0Q3</accession>
<dbReference type="Proteomes" id="UP000006591">
    <property type="component" value="Chromosome 4"/>
</dbReference>
<evidence type="ECO:0000256" key="1">
    <source>
        <dbReference type="SAM" id="MobiDB-lite"/>
    </source>
</evidence>
<dbReference type="HOGENOM" id="CLU_2100846_0_0_1"/>
<reference evidence="2" key="1">
    <citation type="submission" date="2015-04" db="UniProtKB">
        <authorList>
            <consortium name="EnsemblPlants"/>
        </authorList>
    </citation>
    <scope>IDENTIFICATION</scope>
    <source>
        <strain evidence="2">SL10</strain>
    </source>
</reference>
<proteinExistence type="predicted"/>
<organism evidence="2">
    <name type="scientific">Oryza nivara</name>
    <name type="common">Indian wild rice</name>
    <name type="synonym">Oryza sativa f. spontanea</name>
    <dbReference type="NCBI Taxonomy" id="4536"/>
    <lineage>
        <taxon>Eukaryota</taxon>
        <taxon>Viridiplantae</taxon>
        <taxon>Streptophyta</taxon>
        <taxon>Embryophyta</taxon>
        <taxon>Tracheophyta</taxon>
        <taxon>Spermatophyta</taxon>
        <taxon>Magnoliopsida</taxon>
        <taxon>Liliopsida</taxon>
        <taxon>Poales</taxon>
        <taxon>Poaceae</taxon>
        <taxon>BOP clade</taxon>
        <taxon>Oryzoideae</taxon>
        <taxon>Oryzeae</taxon>
        <taxon>Oryzinae</taxon>
        <taxon>Oryza</taxon>
    </lineage>
</organism>
<feature type="region of interest" description="Disordered" evidence="1">
    <location>
        <begin position="1"/>
        <end position="23"/>
    </location>
</feature>
<evidence type="ECO:0000313" key="2">
    <source>
        <dbReference type="EnsemblPlants" id="ONIVA04G10480.1"/>
    </source>
</evidence>
<sequence>MARFPSPEIVSSGEVGSTTGLSPLAVHSRDSLPGFKKPRANLLLLETSLLLPASAWLGDTVSVAAELAREEEYDAKKDMTKERHVEADDEQGKEKWRTEGGMYDQIRHSFSKSKSV</sequence>